<organism evidence="7 8">
    <name type="scientific">Granulicatella seriolae</name>
    <dbReference type="NCBI Taxonomy" id="2967226"/>
    <lineage>
        <taxon>Bacteria</taxon>
        <taxon>Bacillati</taxon>
        <taxon>Bacillota</taxon>
        <taxon>Bacilli</taxon>
        <taxon>Lactobacillales</taxon>
        <taxon>Carnobacteriaceae</taxon>
        <taxon>Granulicatella</taxon>
    </lineage>
</organism>
<keyword evidence="2 4" id="KW-0227">DNA damage</keyword>
<dbReference type="SMART" id="SM01340">
    <property type="entry name" value="DNA_mis_repair"/>
    <property type="match status" value="1"/>
</dbReference>
<dbReference type="PANTHER" id="PTHR10073:SF12">
    <property type="entry name" value="DNA MISMATCH REPAIR PROTEIN MLH1"/>
    <property type="match status" value="1"/>
</dbReference>
<evidence type="ECO:0000256" key="1">
    <source>
        <dbReference type="ARBA" id="ARBA00006082"/>
    </source>
</evidence>
<dbReference type="PANTHER" id="PTHR10073">
    <property type="entry name" value="DNA MISMATCH REPAIR PROTEIN MLH, PMS, MUTL"/>
    <property type="match status" value="1"/>
</dbReference>
<dbReference type="InterPro" id="IPR037198">
    <property type="entry name" value="MutL_C_sf"/>
</dbReference>
<dbReference type="EMBL" id="JANHNZ010000003">
    <property type="protein sequence ID" value="MCQ9209854.1"/>
    <property type="molecule type" value="Genomic_DNA"/>
</dbReference>
<dbReference type="InterPro" id="IPR036890">
    <property type="entry name" value="HATPase_C_sf"/>
</dbReference>
<evidence type="ECO:0000259" key="6">
    <source>
        <dbReference type="SMART" id="SM01340"/>
    </source>
</evidence>
<dbReference type="NCBIfam" id="TIGR00585">
    <property type="entry name" value="mutl"/>
    <property type="match status" value="1"/>
</dbReference>
<comment type="function">
    <text evidence="4">This protein is involved in the repair of mismatches in DNA. It is required for dam-dependent methyl-directed DNA mismatch repair. May act as a 'molecular matchmaker', a protein that promotes the formation of a stable complex between two or more DNA-binding proteins in an ATP-dependent manner without itself being part of a final effector complex.</text>
</comment>
<proteinExistence type="inferred from homology"/>
<evidence type="ECO:0000259" key="5">
    <source>
        <dbReference type="SMART" id="SM00853"/>
    </source>
</evidence>
<dbReference type="InterPro" id="IPR042121">
    <property type="entry name" value="MutL_C_regsub"/>
</dbReference>
<keyword evidence="7" id="KW-0378">Hydrolase</keyword>
<dbReference type="InterPro" id="IPR014762">
    <property type="entry name" value="DNA_mismatch_repair_CS"/>
</dbReference>
<dbReference type="Gene3D" id="3.30.1540.20">
    <property type="entry name" value="MutL, C-terminal domain, dimerisation subdomain"/>
    <property type="match status" value="1"/>
</dbReference>
<keyword evidence="8" id="KW-1185">Reference proteome</keyword>
<feature type="domain" description="MutL C-terminal dimerisation" evidence="5">
    <location>
        <begin position="463"/>
        <end position="605"/>
    </location>
</feature>
<dbReference type="SUPFAM" id="SSF55874">
    <property type="entry name" value="ATPase domain of HSP90 chaperone/DNA topoisomerase II/histidine kinase"/>
    <property type="match status" value="1"/>
</dbReference>
<dbReference type="RefSeq" id="WP_256944963.1">
    <property type="nucleotide sequence ID" value="NZ_JANHNZ010000003.1"/>
</dbReference>
<reference evidence="7" key="2">
    <citation type="journal article" date="2023" name="Curr. Microbiol.">
        <title>Granulicatella seriolae sp. nov., a Novel Facultative Anaerobe Isolated from Yellowtail Marine Fish.</title>
        <authorList>
            <person name="Lee M."/>
            <person name="Choi Y.J."/>
            <person name="Farooq A."/>
            <person name="Jeong J.B."/>
            <person name="Jung M.Y."/>
        </authorList>
    </citation>
    <scope>NUCLEOTIDE SEQUENCE</scope>
    <source>
        <strain evidence="7">S8</strain>
    </source>
</reference>
<dbReference type="InterPro" id="IPR002099">
    <property type="entry name" value="MutL/Mlh/PMS"/>
</dbReference>
<dbReference type="Pfam" id="PF08676">
    <property type="entry name" value="MutL_C"/>
    <property type="match status" value="1"/>
</dbReference>
<keyword evidence="7" id="KW-0540">Nuclease</keyword>
<dbReference type="Proteomes" id="UP001059480">
    <property type="component" value="Unassembled WGS sequence"/>
</dbReference>
<dbReference type="HAMAP" id="MF_00149">
    <property type="entry name" value="DNA_mis_repair"/>
    <property type="match status" value="1"/>
</dbReference>
<dbReference type="InterPro" id="IPR020568">
    <property type="entry name" value="Ribosomal_Su5_D2-typ_SF"/>
</dbReference>
<feature type="domain" description="DNA mismatch repair protein S5" evidence="6">
    <location>
        <begin position="208"/>
        <end position="326"/>
    </location>
</feature>
<dbReference type="Pfam" id="PF13589">
    <property type="entry name" value="HATPase_c_3"/>
    <property type="match status" value="1"/>
</dbReference>
<reference evidence="7" key="3">
    <citation type="journal article" date="2023" name="Microbiol. Resour. Announc.">
        <title>Draft Genome Sequence of Granulicatella sp. Strain S8, Isolated from a Marine Fish, Seriola quinqueradiata.</title>
        <authorList>
            <person name="Lee M."/>
            <person name="Farooq A."/>
            <person name="Jeong J.B."/>
            <person name="Jung M.Y."/>
        </authorList>
    </citation>
    <scope>NUCLEOTIDE SEQUENCE</scope>
    <source>
        <strain evidence="7">S8</strain>
    </source>
</reference>
<evidence type="ECO:0000256" key="4">
    <source>
        <dbReference type="HAMAP-Rule" id="MF_00149"/>
    </source>
</evidence>
<comment type="caution">
    <text evidence="7">The sequence shown here is derived from an EMBL/GenBank/DDBJ whole genome shotgun (WGS) entry which is preliminary data.</text>
</comment>
<dbReference type="NCBIfam" id="NF000950">
    <property type="entry name" value="PRK00095.1-3"/>
    <property type="match status" value="1"/>
</dbReference>
<dbReference type="SUPFAM" id="SSF54211">
    <property type="entry name" value="Ribosomal protein S5 domain 2-like"/>
    <property type="match status" value="1"/>
</dbReference>
<dbReference type="CDD" id="cd16926">
    <property type="entry name" value="HATPase_MutL-MLH-PMS-like"/>
    <property type="match status" value="1"/>
</dbReference>
<name>A0ABT1WNN6_9LACT</name>
<dbReference type="InterPro" id="IPR013507">
    <property type="entry name" value="DNA_mismatch_S5_2-like"/>
</dbReference>
<dbReference type="SUPFAM" id="SSF118116">
    <property type="entry name" value="DNA mismatch repair protein MutL"/>
    <property type="match status" value="1"/>
</dbReference>
<gene>
    <name evidence="4 7" type="primary">mutL</name>
    <name evidence="7" type="ORF">NPA36_04745</name>
</gene>
<dbReference type="CDD" id="cd00782">
    <property type="entry name" value="MutL_Trans"/>
    <property type="match status" value="1"/>
</dbReference>
<sequence>MGIIKELSSLLTNQIAAGEVIERPASVVKELLENSVDAGSTRIEISLLEAGLRSIYISDNGQGMSPEDARLAIKRHTTSKLYSPEQLFRIRTLGFRGEALASITAVSKVTLKTSTGEGQGIELYLEGGQIIKDTPIGLPKGTSILVEDLFYNTPARLKYLKSIQTELAHITDVVSKMSLSHPQIAFILKHDNNFLLRTSGNDDLRQAIAGNLGTDNARKMVAFEGEDLDFHIQGYTSIPELTRSNRNNMSIFINGRSIKNFAINRAIIDAYGSTLMIGRFPISVIKVTMDSLLVDVNVHPTKQEVRISKEKELVDLIKRTISVAIKGVQRIPGLNTNDSFKGFAKKSKVDAEQEVLHLSQESISDRSFPGDELSDFLSQMNVNEDVSQVSNSQVSHPAQTEGFENKLVEEEAKEYHLDQKESIISSEEELVDFHQENSDYLKLAKTDMEQLDYTNNPFPELYYFGQMHGTYLFAQNQDGLYMIDQHAAQERIKYEYFKVEIGNVAPHFQQLLVPLVLTYSKQEVLQLQERSEALESMGIHLEPFGSNSFQLQEHPAWIKKGQEIVTIEAIIDFVLKDKSIDVATLREATAIMMSCKQSIKANHHLSDIEARQLLLDLSKCSNPYNCPHGRPVLVHFSNKDMEHLFKRIQDPHRSRSQEM</sequence>
<dbReference type="Gene3D" id="3.30.565.10">
    <property type="entry name" value="Histidine kinase-like ATPase, C-terminal domain"/>
    <property type="match status" value="1"/>
</dbReference>
<evidence type="ECO:0000256" key="2">
    <source>
        <dbReference type="ARBA" id="ARBA00022763"/>
    </source>
</evidence>
<evidence type="ECO:0000313" key="8">
    <source>
        <dbReference type="Proteomes" id="UP001059480"/>
    </source>
</evidence>
<dbReference type="SMART" id="SM00853">
    <property type="entry name" value="MutL_C"/>
    <property type="match status" value="1"/>
</dbReference>
<dbReference type="Gene3D" id="3.30.1370.100">
    <property type="entry name" value="MutL, C-terminal domain, regulatory subdomain"/>
    <property type="match status" value="1"/>
</dbReference>
<keyword evidence="3 4" id="KW-0234">DNA repair</keyword>
<evidence type="ECO:0000313" key="7">
    <source>
        <dbReference type="EMBL" id="MCQ9209854.1"/>
    </source>
</evidence>
<accession>A0ABT1WNN6</accession>
<dbReference type="InterPro" id="IPR020667">
    <property type="entry name" value="DNA_mismatch_repair_MutL"/>
</dbReference>
<keyword evidence="7" id="KW-0255">Endonuclease</keyword>
<dbReference type="Pfam" id="PF01119">
    <property type="entry name" value="DNA_mis_repair"/>
    <property type="match status" value="1"/>
</dbReference>
<dbReference type="PROSITE" id="PS00058">
    <property type="entry name" value="DNA_MISMATCH_REPAIR_1"/>
    <property type="match status" value="1"/>
</dbReference>
<reference evidence="7" key="1">
    <citation type="submission" date="2022-07" db="EMBL/GenBank/DDBJ databases">
        <authorList>
            <person name="Jung M.-Y."/>
            <person name="Lee M."/>
        </authorList>
    </citation>
    <scope>NUCLEOTIDE SEQUENCE</scope>
    <source>
        <strain evidence="7">S8</strain>
    </source>
</reference>
<protein>
    <recommendedName>
        <fullName evidence="4">DNA mismatch repair protein MutL</fullName>
    </recommendedName>
</protein>
<dbReference type="InterPro" id="IPR038973">
    <property type="entry name" value="MutL/Mlh/Pms-like"/>
</dbReference>
<dbReference type="Gene3D" id="3.30.230.10">
    <property type="match status" value="1"/>
</dbReference>
<evidence type="ECO:0000256" key="3">
    <source>
        <dbReference type="ARBA" id="ARBA00023204"/>
    </source>
</evidence>
<comment type="similarity">
    <text evidence="1 4">Belongs to the DNA mismatch repair MutL/HexB family.</text>
</comment>
<dbReference type="GO" id="GO:0004519">
    <property type="term" value="F:endonuclease activity"/>
    <property type="evidence" value="ECO:0007669"/>
    <property type="project" value="UniProtKB-KW"/>
</dbReference>
<dbReference type="InterPro" id="IPR042120">
    <property type="entry name" value="MutL_C_dimsub"/>
</dbReference>
<dbReference type="InterPro" id="IPR014721">
    <property type="entry name" value="Ribsml_uS5_D2-typ_fold_subgr"/>
</dbReference>
<dbReference type="InterPro" id="IPR014790">
    <property type="entry name" value="MutL_C"/>
</dbReference>